<evidence type="ECO:0000313" key="3">
    <source>
        <dbReference type="EMBL" id="SNR17528.1"/>
    </source>
</evidence>
<dbReference type="AlphaFoldDB" id="A0A238UG46"/>
<reference evidence="3 4" key="1">
    <citation type="submission" date="2017-07" db="EMBL/GenBank/DDBJ databases">
        <authorList>
            <person name="Sun Z.S."/>
            <person name="Albrecht U."/>
            <person name="Echele G."/>
            <person name="Lee C.C."/>
        </authorList>
    </citation>
    <scope>NUCLEOTIDE SEQUENCE [LARGE SCALE GENOMIC DNA]</scope>
    <source>
        <strain evidence="4">type strain: KCTC 22618</strain>
    </source>
</reference>
<dbReference type="OrthoDB" id="526867at2"/>
<dbReference type="PANTHER" id="PTHR46361">
    <property type="entry name" value="ELECTRON CARRIER/ PROTEIN DISULFIDE OXIDOREDUCTASE"/>
    <property type="match status" value="1"/>
</dbReference>
<proteinExistence type="predicted"/>
<organism evidence="3 4">
    <name type="scientific">Tenacibaculum jejuense</name>
    <dbReference type="NCBI Taxonomy" id="584609"/>
    <lineage>
        <taxon>Bacteria</taxon>
        <taxon>Pseudomonadati</taxon>
        <taxon>Bacteroidota</taxon>
        <taxon>Flavobacteriia</taxon>
        <taxon>Flavobacteriales</taxon>
        <taxon>Flavobacteriaceae</taxon>
        <taxon>Tenacibaculum</taxon>
    </lineage>
</organism>
<evidence type="ECO:0000256" key="1">
    <source>
        <dbReference type="SAM" id="SignalP"/>
    </source>
</evidence>
<feature type="chain" id="PRO_5012330850" description="DUF547 domain-containing protein" evidence="1">
    <location>
        <begin position="19"/>
        <end position="236"/>
    </location>
</feature>
<dbReference type="EMBL" id="LT899436">
    <property type="protein sequence ID" value="SNR17528.1"/>
    <property type="molecule type" value="Genomic_DNA"/>
</dbReference>
<feature type="domain" description="DUF547" evidence="2">
    <location>
        <begin position="63"/>
        <end position="173"/>
    </location>
</feature>
<accession>A0A238UG46</accession>
<sequence length="236" mass="27080">MKKIVFILSIFLSATVIAQTATFNTLLNKHVDTKGNVNYKALKKDEATLDSYLAYLNQTTPSSSWSKNKQKAFWMNAYNAYTIKLILENYPLKSITKIKKKGKSAWKIPFAKVGGKTYTLDHIEHNILRKKLFDPRIHVGVNCASDSCPKLHNKAFTAKNVDSELESLMKQFINDSKRNKLNKKKTIHISEIFNWFKGDFTKEGSIVDYINKYADEKVASDAKIHHLPYDWNLNGK</sequence>
<gene>
    <name evidence="3" type="ORF">TJEJU_3897</name>
</gene>
<evidence type="ECO:0000259" key="2">
    <source>
        <dbReference type="Pfam" id="PF04784"/>
    </source>
</evidence>
<keyword evidence="4" id="KW-1185">Reference proteome</keyword>
<feature type="signal peptide" evidence="1">
    <location>
        <begin position="1"/>
        <end position="18"/>
    </location>
</feature>
<name>A0A238UG46_9FLAO</name>
<dbReference type="Pfam" id="PF04784">
    <property type="entry name" value="DUF547"/>
    <property type="match status" value="1"/>
</dbReference>
<evidence type="ECO:0000313" key="4">
    <source>
        <dbReference type="Proteomes" id="UP000215214"/>
    </source>
</evidence>
<dbReference type="RefSeq" id="WP_095074704.1">
    <property type="nucleotide sequence ID" value="NZ_LT899436.1"/>
</dbReference>
<dbReference type="PANTHER" id="PTHR46361:SF3">
    <property type="entry name" value="ELECTRON CARRIER_ PROTEIN DISULFIDE OXIDOREDUCTASE"/>
    <property type="match status" value="1"/>
</dbReference>
<keyword evidence="1" id="KW-0732">Signal</keyword>
<dbReference type="KEGG" id="tje:TJEJU_3897"/>
<dbReference type="InterPro" id="IPR006869">
    <property type="entry name" value="DUF547"/>
</dbReference>
<dbReference type="Proteomes" id="UP000215214">
    <property type="component" value="Chromosome TJEJU"/>
</dbReference>
<protein>
    <recommendedName>
        <fullName evidence="2">DUF547 domain-containing protein</fullName>
    </recommendedName>
</protein>